<dbReference type="EMBL" id="JAAATW010000001">
    <property type="protein sequence ID" value="NBE07433.1"/>
    <property type="molecule type" value="Genomic_DNA"/>
</dbReference>
<dbReference type="Pfam" id="PF13704">
    <property type="entry name" value="Glyco_tranf_2_4"/>
    <property type="match status" value="1"/>
</dbReference>
<comment type="caution">
    <text evidence="1">The sequence shown here is derived from an EMBL/GenBank/DDBJ whole genome shotgun (WGS) entry which is preliminary data.</text>
</comment>
<name>A0ABW9Y4K8_9RHOB</name>
<evidence type="ECO:0000313" key="2">
    <source>
        <dbReference type="Proteomes" id="UP001517376"/>
    </source>
</evidence>
<protein>
    <submittedName>
        <fullName evidence="1">Glycosyltransferase family 2 protein</fullName>
    </submittedName>
</protein>
<sequence>MTAAPRDLFAAYRLRWKRRRFLARAFARRRELNPLNDRTATIRQGDILGFSTVRNEAVRLPWFLDHHRRLGVAHFLIVDNGSDDGTTDFLAAQPDVSLWVTQASYKASRFGMDWMNWLLMRHGHGHWCLTLDADELFIYPYHDSRDLRALTQWLDRQGRPMLGAMMLDLYPKGPVGDHPYRAGEDPLAALHWFDPSGYGIRVQQPMGNLWIQGGPRARAFFAAEPRRAPTLNKVPLVRWHWRYAYVNSTHSLLPPRLNRIYETDGSEAPSGLLLHTKFLHTVVDRARVEQARGEHFSNSALYDRYYDALTENPDLWCPHSRRLTTWRALESMGLMSRGGWL</sequence>
<dbReference type="SUPFAM" id="SSF53448">
    <property type="entry name" value="Nucleotide-diphospho-sugar transferases"/>
    <property type="match status" value="1"/>
</dbReference>
<proteinExistence type="predicted"/>
<dbReference type="RefSeq" id="WP_161766347.1">
    <property type="nucleotide sequence ID" value="NZ_JAAATW010000001.1"/>
</dbReference>
<dbReference type="Proteomes" id="UP001517376">
    <property type="component" value="Unassembled WGS sequence"/>
</dbReference>
<evidence type="ECO:0000313" key="1">
    <source>
        <dbReference type="EMBL" id="NBE07433.1"/>
    </source>
</evidence>
<dbReference type="Gene3D" id="3.90.550.10">
    <property type="entry name" value="Spore Coat Polysaccharide Biosynthesis Protein SpsA, Chain A"/>
    <property type="match status" value="1"/>
</dbReference>
<reference evidence="2" key="1">
    <citation type="submission" date="2020-01" db="EMBL/GenBank/DDBJ databases">
        <title>Sphingomonas sp. strain CSW-10.</title>
        <authorList>
            <person name="Chen W.-M."/>
        </authorList>
    </citation>
    <scope>NUCLEOTIDE SEQUENCE [LARGE SCALE GENOMIC DNA]</scope>
    <source>
        <strain evidence="2">CCP-1</strain>
    </source>
</reference>
<keyword evidence="2" id="KW-1185">Reference proteome</keyword>
<organism evidence="1 2">
    <name type="scientific">Paragemmobacter ruber</name>
    <dbReference type="NCBI Taxonomy" id="1985673"/>
    <lineage>
        <taxon>Bacteria</taxon>
        <taxon>Pseudomonadati</taxon>
        <taxon>Pseudomonadota</taxon>
        <taxon>Alphaproteobacteria</taxon>
        <taxon>Rhodobacterales</taxon>
        <taxon>Paracoccaceae</taxon>
        <taxon>Paragemmobacter</taxon>
    </lineage>
</organism>
<accession>A0ABW9Y4K8</accession>
<gene>
    <name evidence="1" type="ORF">GU920_07790</name>
</gene>
<dbReference type="InterPro" id="IPR029044">
    <property type="entry name" value="Nucleotide-diphossugar_trans"/>
</dbReference>